<reference evidence="1 2" key="1">
    <citation type="submission" date="2014-09" db="EMBL/GenBank/DDBJ databases">
        <title>Vibrio maritimus JCM 19235. (C45) whole genome shotgun sequence.</title>
        <authorList>
            <person name="Sawabe T."/>
            <person name="Meirelles P."/>
            <person name="Nakanishi M."/>
            <person name="Sayaka M."/>
            <person name="Hattori M."/>
            <person name="Ohkuma M."/>
        </authorList>
    </citation>
    <scope>NUCLEOTIDE SEQUENCE [LARGE SCALE GENOMIC DNA]</scope>
    <source>
        <strain evidence="2">JCM19235</strain>
    </source>
</reference>
<accession>A0A090RS44</accession>
<dbReference type="STRING" id="990268.JCM19235_5548"/>
<proteinExistence type="predicted"/>
<comment type="caution">
    <text evidence="1">The sequence shown here is derived from an EMBL/GenBank/DDBJ whole genome shotgun (WGS) entry which is preliminary data.</text>
</comment>
<protein>
    <submittedName>
        <fullName evidence="1">Uncharacterized protein</fullName>
    </submittedName>
</protein>
<gene>
    <name evidence="1" type="ORF">JCM19235_5548</name>
</gene>
<dbReference type="AlphaFoldDB" id="A0A090RS44"/>
<evidence type="ECO:0000313" key="1">
    <source>
        <dbReference type="EMBL" id="GAL16999.1"/>
    </source>
</evidence>
<dbReference type="Proteomes" id="UP000029228">
    <property type="component" value="Unassembled WGS sequence"/>
</dbReference>
<organism evidence="1 2">
    <name type="scientific">Vibrio maritimus</name>
    <dbReference type="NCBI Taxonomy" id="990268"/>
    <lineage>
        <taxon>Bacteria</taxon>
        <taxon>Pseudomonadati</taxon>
        <taxon>Pseudomonadota</taxon>
        <taxon>Gammaproteobacteria</taxon>
        <taxon>Vibrionales</taxon>
        <taxon>Vibrionaceae</taxon>
        <taxon>Vibrio</taxon>
    </lineage>
</organism>
<dbReference type="InterPro" id="IPR025489">
    <property type="entry name" value="DUF4381"/>
</dbReference>
<evidence type="ECO:0000313" key="2">
    <source>
        <dbReference type="Proteomes" id="UP000029228"/>
    </source>
</evidence>
<dbReference type="Pfam" id="PF14316">
    <property type="entry name" value="DUF4381"/>
    <property type="match status" value="1"/>
</dbReference>
<reference evidence="1 2" key="2">
    <citation type="submission" date="2014-09" db="EMBL/GenBank/DDBJ databases">
        <authorList>
            <consortium name="NBRP consortium"/>
            <person name="Sawabe T."/>
            <person name="Meirelles P."/>
            <person name="Nakanishi M."/>
            <person name="Sayaka M."/>
            <person name="Hattori M."/>
            <person name="Ohkuma M."/>
        </authorList>
    </citation>
    <scope>NUCLEOTIDE SEQUENCE [LARGE SCALE GENOMIC DNA]</scope>
    <source>
        <strain evidence="2">JCM19235</strain>
    </source>
</reference>
<sequence length="105" mass="12115">MAASNLIKTNTNSTPSSALEVVRQAALSYFPREDIAKLTGEKWLSFLDSQLDQPRFANNHPQWQQVLYTSGVNNKETNQALVEDCLYWVEKALPPKRKYRNWKQS</sequence>
<name>A0A090RS44_9VIBR</name>
<keyword evidence="2" id="KW-1185">Reference proteome</keyword>
<dbReference type="EMBL" id="BBMR01000001">
    <property type="protein sequence ID" value="GAL16999.1"/>
    <property type="molecule type" value="Genomic_DNA"/>
</dbReference>